<feature type="region of interest" description="Disordered" evidence="1">
    <location>
        <begin position="63"/>
        <end position="93"/>
    </location>
</feature>
<feature type="compositionally biased region" description="Basic and acidic residues" evidence="1">
    <location>
        <begin position="65"/>
        <end position="79"/>
    </location>
</feature>
<accession>Q4DZG6</accession>
<protein>
    <recommendedName>
        <fullName evidence="4">PH domain-containing protein</fullName>
    </recommendedName>
</protein>
<feature type="compositionally biased region" description="Basic and acidic residues" evidence="1">
    <location>
        <begin position="332"/>
        <end position="352"/>
    </location>
</feature>
<dbReference type="EMBL" id="AAHK01000077">
    <property type="protein sequence ID" value="EAN97935.1"/>
    <property type="molecule type" value="Genomic_DNA"/>
</dbReference>
<organism evidence="2 3">
    <name type="scientific">Trypanosoma cruzi (strain CL Brener)</name>
    <dbReference type="NCBI Taxonomy" id="353153"/>
    <lineage>
        <taxon>Eukaryota</taxon>
        <taxon>Discoba</taxon>
        <taxon>Euglenozoa</taxon>
        <taxon>Kinetoplastea</taxon>
        <taxon>Metakinetoplastina</taxon>
        <taxon>Trypanosomatida</taxon>
        <taxon>Trypanosomatidae</taxon>
        <taxon>Trypanosoma</taxon>
        <taxon>Schizotrypanum</taxon>
    </lineage>
</organism>
<reference evidence="2 3" key="1">
    <citation type="journal article" date="2005" name="Science">
        <title>The genome sequence of Trypanosoma cruzi, etiologic agent of Chagas disease.</title>
        <authorList>
            <person name="El-Sayed N.M."/>
            <person name="Myler P.J."/>
            <person name="Bartholomeu D.C."/>
            <person name="Nilsson D."/>
            <person name="Aggarwal G."/>
            <person name="Tran A.N."/>
            <person name="Ghedin E."/>
            <person name="Worthey E.A."/>
            <person name="Delcher A.L."/>
            <person name="Blandin G."/>
            <person name="Westenberger S.J."/>
            <person name="Caler E."/>
            <person name="Cerqueira G.C."/>
            <person name="Branche C."/>
            <person name="Haas B."/>
            <person name="Anupama A."/>
            <person name="Arner E."/>
            <person name="Aslund L."/>
            <person name="Attipoe P."/>
            <person name="Bontempi E."/>
            <person name="Bringaud F."/>
            <person name="Burton P."/>
            <person name="Cadag E."/>
            <person name="Campbell D.A."/>
            <person name="Carrington M."/>
            <person name="Crabtree J."/>
            <person name="Darban H."/>
            <person name="da Silveira J.F."/>
            <person name="de Jong P."/>
            <person name="Edwards K."/>
            <person name="Englund P.T."/>
            <person name="Fazelina G."/>
            <person name="Feldblyum T."/>
            <person name="Ferella M."/>
            <person name="Frasch A.C."/>
            <person name="Gull K."/>
            <person name="Horn D."/>
            <person name="Hou L."/>
            <person name="Huang Y."/>
            <person name="Kindlund E."/>
            <person name="Klingbeil M."/>
            <person name="Kluge S."/>
            <person name="Koo H."/>
            <person name="Lacerda D."/>
            <person name="Levin M.J."/>
            <person name="Lorenzi H."/>
            <person name="Louie T."/>
            <person name="Machado C.R."/>
            <person name="McCulloch R."/>
            <person name="McKenna A."/>
            <person name="Mizuno Y."/>
            <person name="Mottram J.C."/>
            <person name="Nelson S."/>
            <person name="Ochaya S."/>
            <person name="Osoegawa K."/>
            <person name="Pai G."/>
            <person name="Parsons M."/>
            <person name="Pentony M."/>
            <person name="Pettersson U."/>
            <person name="Pop M."/>
            <person name="Ramirez J.L."/>
            <person name="Rinta J."/>
            <person name="Robertson L."/>
            <person name="Salzberg S.L."/>
            <person name="Sanchez D.O."/>
            <person name="Seyler A."/>
            <person name="Sharma R."/>
            <person name="Shetty J."/>
            <person name="Simpson A.J."/>
            <person name="Sisk E."/>
            <person name="Tammi M.T."/>
            <person name="Tarleton R."/>
            <person name="Teixeira S."/>
            <person name="Van Aken S."/>
            <person name="Vogt C."/>
            <person name="Ward P.N."/>
            <person name="Wickstead B."/>
            <person name="Wortman J."/>
            <person name="White O."/>
            <person name="Fraser C.M."/>
            <person name="Stuart K.D."/>
            <person name="Andersson B."/>
        </authorList>
    </citation>
    <scope>NUCLEOTIDE SEQUENCE [LARGE SCALE GENOMIC DNA]</scope>
    <source>
        <strain evidence="2 3">CL Brener</strain>
    </source>
</reference>
<comment type="caution">
    <text evidence="2">The sequence shown here is derived from an EMBL/GenBank/DDBJ whole genome shotgun (WGS) entry which is preliminary data.</text>
</comment>
<sequence>MNLWQLLPTSFLSFLSFSFFCVNGFHYYLPVPEGCSPTAVMHPDPVQQSDDAERVFTPFGTLAGRKKDETGSLRRRPPEELSSDSDFMRRQSSMEGKTPIADTALALDSIKREVESSVEFSSSSQNQRWEESWLGNLSLSSFLRRWGNAVVHEGAGYQLSNCGSVLRRWVRRHFVMAGALLYIFDGDGSTEKCYEAILLHRADVQKKFVSGHNSIVITPVTSQTSSELGVVEFPSLTMFVDAKQMLDVWFVALQRTSAAPSFPGSATPQRAKASCGYLNAIKCTQTEQQQQQVGCAASMPDVVSHAEDAVPSSPSSLFPVSALAGVASIESKARKEGKERGVEENPRQEQQSRRTSTVINDGPTGNEDREAIIEAYLQQIQHTTVSASILKARLQRLAEKKDKQQLGELLLQFILNRVIDAADLWALLDEVETLSDKMLQTPATSTAKYPSYCWVKEPLVLSGTPPGRVTCEMAAITSAACSMTSDPIERRVSSRKKCEAENKEERVDKMTMKNTQADALLPHAASAAWRQRRRRLHDRRGVIDSILSELSNIS</sequence>
<dbReference type="GeneID" id="3552286"/>
<dbReference type="InParanoid" id="Q4DZG6"/>
<evidence type="ECO:0000313" key="2">
    <source>
        <dbReference type="EMBL" id="EAN97935.1"/>
    </source>
</evidence>
<dbReference type="KEGG" id="tcr:508641.300"/>
<dbReference type="RefSeq" id="XP_819786.1">
    <property type="nucleotide sequence ID" value="XM_814693.1"/>
</dbReference>
<dbReference type="Proteomes" id="UP000002296">
    <property type="component" value="Unassembled WGS sequence"/>
</dbReference>
<evidence type="ECO:0000256" key="1">
    <source>
        <dbReference type="SAM" id="MobiDB-lite"/>
    </source>
</evidence>
<dbReference type="PaxDb" id="353153-Q4DZG6"/>
<proteinExistence type="predicted"/>
<keyword evidence="3" id="KW-1185">Reference proteome</keyword>
<feature type="region of interest" description="Disordered" evidence="1">
    <location>
        <begin position="332"/>
        <end position="365"/>
    </location>
</feature>
<dbReference type="AlphaFoldDB" id="Q4DZG6"/>
<evidence type="ECO:0000313" key="3">
    <source>
        <dbReference type="Proteomes" id="UP000002296"/>
    </source>
</evidence>
<dbReference type="SUPFAM" id="SSF50729">
    <property type="entry name" value="PH domain-like"/>
    <property type="match status" value="1"/>
</dbReference>
<name>Q4DZG6_TRYCC</name>
<gene>
    <name evidence="2" type="ORF">Tc00.1047053508641.300</name>
</gene>
<evidence type="ECO:0008006" key="4">
    <source>
        <dbReference type="Google" id="ProtNLM"/>
    </source>
</evidence>